<dbReference type="OrthoDB" id="2576541at2759"/>
<keyword evidence="2" id="KW-0472">Membrane</keyword>
<sequence>MGCAANVCAVAVAAGDTPSFVSTNDVFQRSIHDDLSPAFLGLIPPGLMLRSLVRLFLFAFLSVLVLASAHDVRSIARRDGVSNILGDVTSANNAATTSSSEAAQASNAATTSSENAGQTTTSSNNQQTTSQQTTKTSNASPTQTATGGNNGGGNSQNTASTTQAASGGQQTSQSSQTDNSGGQQTTQNSATATPTGGDGQQASQTAGPPSPTPTPVVVVSSIASTSLSTNAQGQTQTEVVTVAVSVTLSSASTSATSGGGSDGNSSVNTGTIVGLSVAGGVALIGVVAFAIFKFSRKKYLDEYDDGEAIKWPELGTHGESPHALPTHRTGGAGFDTSSEVNLVARPDSRAGSIAPSAAASTVDLYGVPHDPYAVPPLPHLNPNVVTGTGAGGAQPYHDDPSSGYYDPYNGPVPHTLEGEAIPMTQIGGSRARSPGPAMAMSMGMGGRASPAPPGGMGMGMGGRASPAPGMGMGGRASPAPSMGMSGRASPGPQMAMGGRAPSPGPGAAYGTGGYAA</sequence>
<keyword evidence="2" id="KW-0812">Transmembrane</keyword>
<evidence type="ECO:0000313" key="4">
    <source>
        <dbReference type="Proteomes" id="UP000076871"/>
    </source>
</evidence>
<dbReference type="STRING" id="1314785.A0A165C620"/>
<dbReference type="EMBL" id="KV427654">
    <property type="protein sequence ID" value="KZT02265.1"/>
    <property type="molecule type" value="Genomic_DNA"/>
</dbReference>
<evidence type="ECO:0000313" key="3">
    <source>
        <dbReference type="EMBL" id="KZT02265.1"/>
    </source>
</evidence>
<feature type="compositionally biased region" description="Low complexity" evidence="1">
    <location>
        <begin position="495"/>
        <end position="506"/>
    </location>
</feature>
<name>A0A165C620_9APHY</name>
<feature type="region of interest" description="Disordered" evidence="1">
    <location>
        <begin position="93"/>
        <end position="216"/>
    </location>
</feature>
<feature type="transmembrane region" description="Helical" evidence="2">
    <location>
        <begin position="47"/>
        <end position="69"/>
    </location>
</feature>
<dbReference type="Proteomes" id="UP000076871">
    <property type="component" value="Unassembled WGS sequence"/>
</dbReference>
<dbReference type="InParanoid" id="A0A165C620"/>
<evidence type="ECO:0000256" key="2">
    <source>
        <dbReference type="SAM" id="Phobius"/>
    </source>
</evidence>
<gene>
    <name evidence="3" type="ORF">LAESUDRAFT_763021</name>
</gene>
<feature type="compositionally biased region" description="Low complexity" evidence="1">
    <location>
        <begin position="463"/>
        <end position="480"/>
    </location>
</feature>
<protein>
    <recommendedName>
        <fullName evidence="5">Mid2 domain-containing protein</fullName>
    </recommendedName>
</protein>
<reference evidence="3 4" key="1">
    <citation type="journal article" date="2016" name="Mol. Biol. Evol.">
        <title>Comparative Genomics of Early-Diverging Mushroom-Forming Fungi Provides Insights into the Origins of Lignocellulose Decay Capabilities.</title>
        <authorList>
            <person name="Nagy L.G."/>
            <person name="Riley R."/>
            <person name="Tritt A."/>
            <person name="Adam C."/>
            <person name="Daum C."/>
            <person name="Floudas D."/>
            <person name="Sun H."/>
            <person name="Yadav J.S."/>
            <person name="Pangilinan J."/>
            <person name="Larsson K.H."/>
            <person name="Matsuura K."/>
            <person name="Barry K."/>
            <person name="Labutti K."/>
            <person name="Kuo R."/>
            <person name="Ohm R.A."/>
            <person name="Bhattacharya S.S."/>
            <person name="Shirouzu T."/>
            <person name="Yoshinaga Y."/>
            <person name="Martin F.M."/>
            <person name="Grigoriev I.V."/>
            <person name="Hibbett D.S."/>
        </authorList>
    </citation>
    <scope>NUCLEOTIDE SEQUENCE [LARGE SCALE GENOMIC DNA]</scope>
    <source>
        <strain evidence="3 4">93-53</strain>
    </source>
</reference>
<evidence type="ECO:0008006" key="5">
    <source>
        <dbReference type="Google" id="ProtNLM"/>
    </source>
</evidence>
<accession>A0A165C620</accession>
<feature type="compositionally biased region" description="Low complexity" evidence="1">
    <location>
        <begin position="155"/>
        <end position="188"/>
    </location>
</feature>
<dbReference type="GeneID" id="63830213"/>
<evidence type="ECO:0000256" key="1">
    <source>
        <dbReference type="SAM" id="MobiDB-lite"/>
    </source>
</evidence>
<proteinExistence type="predicted"/>
<feature type="compositionally biased region" description="Gly residues" evidence="1">
    <location>
        <begin position="507"/>
        <end position="516"/>
    </location>
</feature>
<feature type="compositionally biased region" description="Low complexity" evidence="1">
    <location>
        <begin position="93"/>
        <end position="147"/>
    </location>
</feature>
<feature type="region of interest" description="Disordered" evidence="1">
    <location>
        <begin position="444"/>
        <end position="516"/>
    </location>
</feature>
<organism evidence="3 4">
    <name type="scientific">Laetiporus sulphureus 93-53</name>
    <dbReference type="NCBI Taxonomy" id="1314785"/>
    <lineage>
        <taxon>Eukaryota</taxon>
        <taxon>Fungi</taxon>
        <taxon>Dikarya</taxon>
        <taxon>Basidiomycota</taxon>
        <taxon>Agaricomycotina</taxon>
        <taxon>Agaricomycetes</taxon>
        <taxon>Polyporales</taxon>
        <taxon>Laetiporus</taxon>
    </lineage>
</organism>
<keyword evidence="4" id="KW-1185">Reference proteome</keyword>
<dbReference type="AlphaFoldDB" id="A0A165C620"/>
<dbReference type="RefSeq" id="XP_040760005.1">
    <property type="nucleotide sequence ID" value="XM_040913185.1"/>
</dbReference>
<keyword evidence="2" id="KW-1133">Transmembrane helix</keyword>
<feature type="transmembrane region" description="Helical" evidence="2">
    <location>
        <begin position="272"/>
        <end position="292"/>
    </location>
</feature>